<evidence type="ECO:0000313" key="3">
    <source>
        <dbReference type="EMBL" id="MTE22401.1"/>
    </source>
</evidence>
<dbReference type="Gene3D" id="1.10.260.40">
    <property type="entry name" value="lambda repressor-like DNA-binding domains"/>
    <property type="match status" value="1"/>
</dbReference>
<dbReference type="InterPro" id="IPR027417">
    <property type="entry name" value="P-loop_NTPase"/>
</dbReference>
<protein>
    <submittedName>
        <fullName evidence="3">Helix-turn-helix domain-containing protein</fullName>
    </submittedName>
</protein>
<dbReference type="EMBL" id="WIXO01000001">
    <property type="protein sequence ID" value="MTE22401.1"/>
    <property type="molecule type" value="Genomic_DNA"/>
</dbReference>
<evidence type="ECO:0000259" key="2">
    <source>
        <dbReference type="PROSITE" id="PS50943"/>
    </source>
</evidence>
<reference evidence="3 4" key="1">
    <citation type="submission" date="2019-11" db="EMBL/GenBank/DDBJ databases">
        <authorList>
            <person name="Yuan L."/>
        </authorList>
    </citation>
    <scope>NUCLEOTIDE SEQUENCE [LARGE SCALE GENOMIC DNA]</scope>
    <source>
        <strain evidence="3 4">TRM43335</strain>
    </source>
</reference>
<evidence type="ECO:0000313" key="4">
    <source>
        <dbReference type="Proteomes" id="UP000473014"/>
    </source>
</evidence>
<keyword evidence="4" id="KW-1185">Reference proteome</keyword>
<feature type="compositionally biased region" description="Low complexity" evidence="1">
    <location>
        <begin position="451"/>
        <end position="473"/>
    </location>
</feature>
<dbReference type="AlphaFoldDB" id="A0A6G2BJE0"/>
<dbReference type="InterPro" id="IPR010982">
    <property type="entry name" value="Lambda_DNA-bd_dom_sf"/>
</dbReference>
<feature type="region of interest" description="Disordered" evidence="1">
    <location>
        <begin position="413"/>
        <end position="473"/>
    </location>
</feature>
<dbReference type="SMART" id="SM00530">
    <property type="entry name" value="HTH_XRE"/>
    <property type="match status" value="1"/>
</dbReference>
<accession>A0A6G2BJE0</accession>
<dbReference type="Gene3D" id="3.40.50.300">
    <property type="entry name" value="P-loop containing nucleotide triphosphate hydrolases"/>
    <property type="match status" value="1"/>
</dbReference>
<dbReference type="Pfam" id="PF13560">
    <property type="entry name" value="HTH_31"/>
    <property type="match status" value="1"/>
</dbReference>
<dbReference type="Proteomes" id="UP000473014">
    <property type="component" value="Unassembled WGS sequence"/>
</dbReference>
<dbReference type="CDD" id="cd00093">
    <property type="entry name" value="HTH_XRE"/>
    <property type="match status" value="1"/>
</dbReference>
<proteinExistence type="predicted"/>
<organism evidence="3 4">
    <name type="scientific">Streptomyces taklimakanensis</name>
    <dbReference type="NCBI Taxonomy" id="2569853"/>
    <lineage>
        <taxon>Bacteria</taxon>
        <taxon>Bacillati</taxon>
        <taxon>Actinomycetota</taxon>
        <taxon>Actinomycetes</taxon>
        <taxon>Kitasatosporales</taxon>
        <taxon>Streptomycetaceae</taxon>
        <taxon>Streptomyces</taxon>
    </lineage>
</organism>
<name>A0A6G2BJE0_9ACTN</name>
<dbReference type="PROSITE" id="PS50943">
    <property type="entry name" value="HTH_CROC1"/>
    <property type="match status" value="1"/>
</dbReference>
<gene>
    <name evidence="3" type="ORF">F0L17_25525</name>
</gene>
<comment type="caution">
    <text evidence="3">The sequence shown here is derived from an EMBL/GenBank/DDBJ whole genome shotgun (WGS) entry which is preliminary data.</text>
</comment>
<dbReference type="PANTHER" id="PTHR47691:SF3">
    <property type="entry name" value="HTH-TYPE TRANSCRIPTIONAL REGULATOR RV0890C-RELATED"/>
    <property type="match status" value="1"/>
</dbReference>
<dbReference type="OrthoDB" id="3427187at2"/>
<dbReference type="RefSeq" id="WP_155072886.1">
    <property type="nucleotide sequence ID" value="NZ_WIXO01000001.1"/>
</dbReference>
<dbReference type="SUPFAM" id="SSF47413">
    <property type="entry name" value="lambda repressor-like DNA-binding domains"/>
    <property type="match status" value="1"/>
</dbReference>
<dbReference type="SUPFAM" id="SSF52540">
    <property type="entry name" value="P-loop containing nucleoside triphosphate hydrolases"/>
    <property type="match status" value="1"/>
</dbReference>
<dbReference type="GO" id="GO:0003677">
    <property type="term" value="F:DNA binding"/>
    <property type="evidence" value="ECO:0007669"/>
    <property type="project" value="InterPro"/>
</dbReference>
<sequence>MDTNRPPATFGELLRHRRERLGQTQQCLADHATLSVRAIRDMEAGRVLRPRQETVRLLADALRLDGRGREAFEAAARRQPLRQEPTPPVPPRGVLLGRDAETEVLCEAFTTQGGRLVSVVGLGGVGKSRLAQEVAWRLHRTERWSVRWASAEGRREAGGLDAWAHAHAWDLGDRPTLLVLDGAGPGTDGPDVPGGLDGLFRRHARLRVLVTSRLPLRLPGEHMIPLAPLDVPALGAEHDPAALGRYAVVALLVTRMRELRPTFRLTAAEAPAIAELCRCLDGLPRALELAARWTLVQSPAQLVTRLANRPGCLASPLLSHGSGESLHDTLYSALTALPPRRRTLLGLLATAPGTLGLDEVVPLSGRPVEECLAVLHDLTTHGLIRSLATPGGVRYRVLNLLRPLFRDETPRPVQTATVRRHEPRHPAAVPGRRPADAVPAALRTAPPVHPAPSGTAAGAASAVSAGAPAILPS</sequence>
<dbReference type="PANTHER" id="PTHR47691">
    <property type="entry name" value="REGULATOR-RELATED"/>
    <property type="match status" value="1"/>
</dbReference>
<feature type="domain" description="HTH cro/C1-type" evidence="2">
    <location>
        <begin position="14"/>
        <end position="69"/>
    </location>
</feature>
<evidence type="ECO:0000256" key="1">
    <source>
        <dbReference type="SAM" id="MobiDB-lite"/>
    </source>
</evidence>
<dbReference type="InterPro" id="IPR001387">
    <property type="entry name" value="Cro/C1-type_HTH"/>
</dbReference>